<organism evidence="2 3">
    <name type="scientific">Lophium mytilinum</name>
    <dbReference type="NCBI Taxonomy" id="390894"/>
    <lineage>
        <taxon>Eukaryota</taxon>
        <taxon>Fungi</taxon>
        <taxon>Dikarya</taxon>
        <taxon>Ascomycota</taxon>
        <taxon>Pezizomycotina</taxon>
        <taxon>Dothideomycetes</taxon>
        <taxon>Pleosporomycetidae</taxon>
        <taxon>Mytilinidiales</taxon>
        <taxon>Mytilinidiaceae</taxon>
        <taxon>Lophium</taxon>
    </lineage>
</organism>
<evidence type="ECO:0008006" key="4">
    <source>
        <dbReference type="Google" id="ProtNLM"/>
    </source>
</evidence>
<dbReference type="Proteomes" id="UP000799750">
    <property type="component" value="Unassembled WGS sequence"/>
</dbReference>
<dbReference type="OrthoDB" id="3189033at2759"/>
<dbReference type="EMBL" id="MU004184">
    <property type="protein sequence ID" value="KAF2499294.1"/>
    <property type="molecule type" value="Genomic_DNA"/>
</dbReference>
<keyword evidence="3" id="KW-1185">Reference proteome</keyword>
<feature type="compositionally biased region" description="Low complexity" evidence="1">
    <location>
        <begin position="331"/>
        <end position="347"/>
    </location>
</feature>
<feature type="compositionally biased region" description="Polar residues" evidence="1">
    <location>
        <begin position="124"/>
        <end position="139"/>
    </location>
</feature>
<accession>A0A6A6R4P7</accession>
<name>A0A6A6R4P7_9PEZI</name>
<feature type="region of interest" description="Disordered" evidence="1">
    <location>
        <begin position="243"/>
        <end position="267"/>
    </location>
</feature>
<evidence type="ECO:0000313" key="2">
    <source>
        <dbReference type="EMBL" id="KAF2499294.1"/>
    </source>
</evidence>
<feature type="region of interest" description="Disordered" evidence="1">
    <location>
        <begin position="319"/>
        <end position="372"/>
    </location>
</feature>
<protein>
    <recommendedName>
        <fullName evidence="4">Secreted protein</fullName>
    </recommendedName>
</protein>
<sequence>MSSTEVLSPVYRSGSSAMSELQGDDQFSQHDENPLEQGQTSSIQATPSHMSRQDPMERLSVQCATENVRDDEPPPPYEDPSAGAPQIAPIEYSCENSPQLVMSPHEDFEAPVPPPRNPNRPVSHISSQQSALRSSQESPASARPSLPHGRSSTSSQPVISPEYMGPAQSAKAREAGFDIMPPPTERTDSASSLPSIKMIGSHEPLHHIREAGKLIAYLVPFPKPRLQGVDPAQVPNRFLVYTPPTPPLSKPAPGEKESKWHKTQRTWQEDVRKATMSNASGATWKGFKAKTTRAIGKGVSMTKTSNLEFLDRVSVGAIESSVPESPPPTPDASQTSESPSSLPSALSVMGAGVDFNPNAPKRSKTTVTEPKPKALEDLTLIYPPSLPLDPEQIRAEFVESLLRTRTKSQRDAVLASSLLPFAAAVDLSLILTFGGLMEVSAVWAHSSIRGAKTSKQMTKGLKAAEEKPEIKGCTCGNHEHEFGAEHNVKGKNKGIQLSMQANTQIEVMSRYLEMMCLEREFSMFPQLDARIGDVNEWAVLEAIGWQPKKREGHELDLEDSKGLIEHLTPEQDEAWQVREAKEDLRRIMKKAASEWVSWCKSYAKDADAALKK</sequence>
<evidence type="ECO:0000313" key="3">
    <source>
        <dbReference type="Proteomes" id="UP000799750"/>
    </source>
</evidence>
<gene>
    <name evidence="2" type="ORF">BU16DRAFT_614743</name>
</gene>
<reference evidence="2" key="1">
    <citation type="journal article" date="2020" name="Stud. Mycol.">
        <title>101 Dothideomycetes genomes: a test case for predicting lifestyles and emergence of pathogens.</title>
        <authorList>
            <person name="Haridas S."/>
            <person name="Albert R."/>
            <person name="Binder M."/>
            <person name="Bloem J."/>
            <person name="Labutti K."/>
            <person name="Salamov A."/>
            <person name="Andreopoulos B."/>
            <person name="Baker S."/>
            <person name="Barry K."/>
            <person name="Bills G."/>
            <person name="Bluhm B."/>
            <person name="Cannon C."/>
            <person name="Castanera R."/>
            <person name="Culley D."/>
            <person name="Daum C."/>
            <person name="Ezra D."/>
            <person name="Gonzalez J."/>
            <person name="Henrissat B."/>
            <person name="Kuo A."/>
            <person name="Liang C."/>
            <person name="Lipzen A."/>
            <person name="Lutzoni F."/>
            <person name="Magnuson J."/>
            <person name="Mondo S."/>
            <person name="Nolan M."/>
            <person name="Ohm R."/>
            <person name="Pangilinan J."/>
            <person name="Park H.-J."/>
            <person name="Ramirez L."/>
            <person name="Alfaro M."/>
            <person name="Sun H."/>
            <person name="Tritt A."/>
            <person name="Yoshinaga Y."/>
            <person name="Zwiers L.-H."/>
            <person name="Turgeon B."/>
            <person name="Goodwin S."/>
            <person name="Spatafora J."/>
            <person name="Crous P."/>
            <person name="Grigoriev I."/>
        </authorList>
    </citation>
    <scope>NUCLEOTIDE SEQUENCE</scope>
    <source>
        <strain evidence="2">CBS 269.34</strain>
    </source>
</reference>
<evidence type="ECO:0000256" key="1">
    <source>
        <dbReference type="SAM" id="MobiDB-lite"/>
    </source>
</evidence>
<proteinExistence type="predicted"/>
<dbReference type="AlphaFoldDB" id="A0A6A6R4P7"/>
<feature type="region of interest" description="Disordered" evidence="1">
    <location>
        <begin position="1"/>
        <end position="194"/>
    </location>
</feature>
<feature type="compositionally biased region" description="Polar residues" evidence="1">
    <location>
        <begin position="36"/>
        <end position="50"/>
    </location>
</feature>